<dbReference type="RefSeq" id="WP_196274993.1">
    <property type="nucleotide sequence ID" value="NZ_JADQDC010000003.1"/>
</dbReference>
<gene>
    <name evidence="1" type="ORF">I2488_06595</name>
</gene>
<accession>A0ABS0HF58</accession>
<sequence>MLLPLPVQAQACLDRETLVAAQVHEFEAMMMAVSLRCKAIGVDISADYEAMLATHAPVFAAADRRLRAHFAQGRTYESYATQLGNRYGGGATDPANCQRFDAVARTLAAQPAISALGKVVAAMVAQPRITGAACRKP</sequence>
<organism evidence="1 2">
    <name type="scientific">Novosphingobium jiangmenense</name>
    <dbReference type="NCBI Taxonomy" id="2791981"/>
    <lineage>
        <taxon>Bacteria</taxon>
        <taxon>Pseudomonadati</taxon>
        <taxon>Pseudomonadota</taxon>
        <taxon>Alphaproteobacteria</taxon>
        <taxon>Sphingomonadales</taxon>
        <taxon>Sphingomonadaceae</taxon>
        <taxon>Novosphingobium</taxon>
    </lineage>
</organism>
<keyword evidence="2" id="KW-1185">Reference proteome</keyword>
<reference evidence="1 2" key="1">
    <citation type="submission" date="2020-11" db="EMBL/GenBank/DDBJ databases">
        <title>The genome sequence of Novosphingobium sp. 1Y9A.</title>
        <authorList>
            <person name="Liu Y."/>
        </authorList>
    </citation>
    <scope>NUCLEOTIDE SEQUENCE [LARGE SCALE GENOMIC DNA]</scope>
    <source>
        <strain evidence="1 2">1Y9A</strain>
    </source>
</reference>
<dbReference type="Proteomes" id="UP000600799">
    <property type="component" value="Unassembled WGS sequence"/>
</dbReference>
<comment type="caution">
    <text evidence="1">The sequence shown here is derived from an EMBL/GenBank/DDBJ whole genome shotgun (WGS) entry which is preliminary data.</text>
</comment>
<protein>
    <submittedName>
        <fullName evidence="1">Uncharacterized protein</fullName>
    </submittedName>
</protein>
<evidence type="ECO:0000313" key="1">
    <source>
        <dbReference type="EMBL" id="MBF9150665.1"/>
    </source>
</evidence>
<evidence type="ECO:0000313" key="2">
    <source>
        <dbReference type="Proteomes" id="UP000600799"/>
    </source>
</evidence>
<proteinExistence type="predicted"/>
<dbReference type="EMBL" id="JADQDC010000003">
    <property type="protein sequence ID" value="MBF9150665.1"/>
    <property type="molecule type" value="Genomic_DNA"/>
</dbReference>
<name>A0ABS0HF58_9SPHN</name>